<feature type="region of interest" description="Disordered" evidence="2">
    <location>
        <begin position="285"/>
        <end position="321"/>
    </location>
</feature>
<evidence type="ECO:0000256" key="2">
    <source>
        <dbReference type="SAM" id="MobiDB-lite"/>
    </source>
</evidence>
<comment type="caution">
    <text evidence="3">The sequence shown here is derived from an EMBL/GenBank/DDBJ whole genome shotgun (WGS) entry which is preliminary data.</text>
</comment>
<feature type="compositionally biased region" description="Basic and acidic residues" evidence="2">
    <location>
        <begin position="301"/>
        <end position="310"/>
    </location>
</feature>
<sequence>MATWSEELRRLTLFDGEAKLTPESRPIWQQSMELRTRFMQAEDIPAKVFFSIVSMCRYVAVAEKTKHLELRGLTGQRLVVTPEMVREAFGLPRDAAHDEEQGATWPNPVALRFAEVEELGVCQYFPMSQDKQEHLIYRVQTHKEPAGVPLQIINDYLLCKVGGGPAPSRRYNLPAVSAFLRLTYYRLVNWAYMLVGGLASTVKEYVRKFPRGTGEAVVMVSWAPALMKIIKHNRALSGPDTTPAKEETSPDIVLGSGARDPNGDVPDQNYPDQATELDVGVVPSPQREVQELSSNSSPEQPPRKEARMEEPPQQAEEQQEDTVILGFETSDDELLIGTLRMDISRLRQEVQRTKPLVIRDVGGEGPAGRQEPSHEEGKEDRPVVQSGPGGNPSAQPSAGEQRGAPATVEEERPDIGPRYTDEEVRRFHPELFVQLGAPPPTVGAPQPIPVERTLMDRLAKISRPEAMSGIVEEDQAVCDMIPQVPGLTIHAPATDRIDELQVLYAAVASWVGELKQEVAKDRWDPQCFDRAGKWLRWTARGTICHLLTTPEEPTARDLVECLVLQNNITVIWVEEAEKRVQERDERLRQAQDDLRQTTEELAKVRTDWEEQTRALQEELHKVRNDVVQWEEETGRWIRNEEKMAEFVREIARLREELLAKDAKLRDL</sequence>
<evidence type="ECO:0000256" key="1">
    <source>
        <dbReference type="SAM" id="Coils"/>
    </source>
</evidence>
<dbReference type="Proteomes" id="UP001605036">
    <property type="component" value="Unassembled WGS sequence"/>
</dbReference>
<evidence type="ECO:0000313" key="3">
    <source>
        <dbReference type="EMBL" id="KAL2642877.1"/>
    </source>
</evidence>
<keyword evidence="4" id="KW-1185">Reference proteome</keyword>
<dbReference type="EMBL" id="JBHFFA010000002">
    <property type="protein sequence ID" value="KAL2642877.1"/>
    <property type="molecule type" value="Genomic_DNA"/>
</dbReference>
<accession>A0ABD1Z836</accession>
<reference evidence="3 4" key="1">
    <citation type="submission" date="2024-09" db="EMBL/GenBank/DDBJ databases">
        <title>Chromosome-scale assembly of Riccia fluitans.</title>
        <authorList>
            <person name="Paukszto L."/>
            <person name="Sawicki J."/>
            <person name="Karawczyk K."/>
            <person name="Piernik-Szablinska J."/>
            <person name="Szczecinska M."/>
            <person name="Mazdziarz M."/>
        </authorList>
    </citation>
    <scope>NUCLEOTIDE SEQUENCE [LARGE SCALE GENOMIC DNA]</scope>
    <source>
        <strain evidence="3">Rf_01</strain>
        <tissue evidence="3">Aerial parts of the thallus</tissue>
    </source>
</reference>
<organism evidence="3 4">
    <name type="scientific">Riccia fluitans</name>
    <dbReference type="NCBI Taxonomy" id="41844"/>
    <lineage>
        <taxon>Eukaryota</taxon>
        <taxon>Viridiplantae</taxon>
        <taxon>Streptophyta</taxon>
        <taxon>Embryophyta</taxon>
        <taxon>Marchantiophyta</taxon>
        <taxon>Marchantiopsida</taxon>
        <taxon>Marchantiidae</taxon>
        <taxon>Marchantiales</taxon>
        <taxon>Ricciaceae</taxon>
        <taxon>Riccia</taxon>
    </lineage>
</organism>
<evidence type="ECO:0000313" key="4">
    <source>
        <dbReference type="Proteomes" id="UP001605036"/>
    </source>
</evidence>
<proteinExistence type="predicted"/>
<feature type="coiled-coil region" evidence="1">
    <location>
        <begin position="573"/>
        <end position="663"/>
    </location>
</feature>
<protein>
    <submittedName>
        <fullName evidence="3">Uncharacterized protein</fullName>
    </submittedName>
</protein>
<gene>
    <name evidence="3" type="ORF">R1flu_010464</name>
</gene>
<feature type="region of interest" description="Disordered" evidence="2">
    <location>
        <begin position="357"/>
        <end position="417"/>
    </location>
</feature>
<keyword evidence="1" id="KW-0175">Coiled coil</keyword>
<dbReference type="AlphaFoldDB" id="A0ABD1Z836"/>
<name>A0ABD1Z836_9MARC</name>
<feature type="compositionally biased region" description="Basic and acidic residues" evidence="2">
    <location>
        <begin position="371"/>
        <end position="382"/>
    </location>
</feature>
<feature type="region of interest" description="Disordered" evidence="2">
    <location>
        <begin position="235"/>
        <end position="272"/>
    </location>
</feature>